<dbReference type="Proteomes" id="UP000601435">
    <property type="component" value="Unassembled WGS sequence"/>
</dbReference>
<dbReference type="InterPro" id="IPR015943">
    <property type="entry name" value="WD40/YVTN_repeat-like_dom_sf"/>
</dbReference>
<evidence type="ECO:0000313" key="3">
    <source>
        <dbReference type="Proteomes" id="UP000601435"/>
    </source>
</evidence>
<proteinExistence type="predicted"/>
<keyword evidence="1" id="KW-0853">WD repeat</keyword>
<name>A0A813A528_9DINO</name>
<dbReference type="AlphaFoldDB" id="A0A813A528"/>
<keyword evidence="3" id="KW-1185">Reference proteome</keyword>
<dbReference type="InterPro" id="IPR036322">
    <property type="entry name" value="WD40_repeat_dom_sf"/>
</dbReference>
<evidence type="ECO:0000313" key="2">
    <source>
        <dbReference type="EMBL" id="CAE7854947.1"/>
    </source>
</evidence>
<accession>A0A813A528</accession>
<feature type="repeat" description="WD" evidence="1">
    <location>
        <begin position="67"/>
        <end position="107"/>
    </location>
</feature>
<dbReference type="OrthoDB" id="461111at2759"/>
<feature type="non-terminal residue" evidence="2">
    <location>
        <position position="236"/>
    </location>
</feature>
<dbReference type="EMBL" id="CAJNJA010055252">
    <property type="protein sequence ID" value="CAE7854947.1"/>
    <property type="molecule type" value="Genomic_DNA"/>
</dbReference>
<sequence>VDRSAGSGPPIFRVVQLERNEHLEIEAMPKASMASVIRLWCGSYLVYAVDSSLLVYDYRDKELKATITGHRAEIVAVDTQDPEILATLARDASVKLWNGRTGQCMTTVHFPDAHYFMEYPYCLSVSGHRILVSADEGVFLTELEQTPAETRRHLPRWVEVQERGKIEMKGKGQVTTYLFRGASRQAELSRELERSHVHFGGLAPVERPGFAVFTSGHLTQLWLCDVSADDFGKQAL</sequence>
<dbReference type="InterPro" id="IPR001680">
    <property type="entry name" value="WD40_rpt"/>
</dbReference>
<evidence type="ECO:0000256" key="1">
    <source>
        <dbReference type="PROSITE-ProRule" id="PRU00221"/>
    </source>
</evidence>
<dbReference type="Gene3D" id="2.130.10.10">
    <property type="entry name" value="YVTN repeat-like/Quinoprotein amine dehydrogenase"/>
    <property type="match status" value="1"/>
</dbReference>
<protein>
    <submittedName>
        <fullName evidence="2">FBXW7 protein</fullName>
    </submittedName>
</protein>
<reference evidence="2" key="1">
    <citation type="submission" date="2021-02" db="EMBL/GenBank/DDBJ databases">
        <authorList>
            <person name="Dougan E. K."/>
            <person name="Rhodes N."/>
            <person name="Thang M."/>
            <person name="Chan C."/>
        </authorList>
    </citation>
    <scope>NUCLEOTIDE SEQUENCE</scope>
</reference>
<organism evidence="2 3">
    <name type="scientific">Symbiodinium necroappetens</name>
    <dbReference type="NCBI Taxonomy" id="1628268"/>
    <lineage>
        <taxon>Eukaryota</taxon>
        <taxon>Sar</taxon>
        <taxon>Alveolata</taxon>
        <taxon>Dinophyceae</taxon>
        <taxon>Suessiales</taxon>
        <taxon>Symbiodiniaceae</taxon>
        <taxon>Symbiodinium</taxon>
    </lineage>
</organism>
<comment type="caution">
    <text evidence="2">The sequence shown here is derived from an EMBL/GenBank/DDBJ whole genome shotgun (WGS) entry which is preliminary data.</text>
</comment>
<dbReference type="PROSITE" id="PS50082">
    <property type="entry name" value="WD_REPEATS_2"/>
    <property type="match status" value="1"/>
</dbReference>
<dbReference type="SUPFAM" id="SSF50978">
    <property type="entry name" value="WD40 repeat-like"/>
    <property type="match status" value="1"/>
</dbReference>
<gene>
    <name evidence="2" type="primary">FBXW7</name>
    <name evidence="2" type="ORF">SNEC2469_LOCUS26788</name>
</gene>